<organism evidence="4">
    <name type="scientific">freshwater metagenome</name>
    <dbReference type="NCBI Taxonomy" id="449393"/>
    <lineage>
        <taxon>unclassified sequences</taxon>
        <taxon>metagenomes</taxon>
        <taxon>ecological metagenomes</taxon>
    </lineage>
</organism>
<dbReference type="InterPro" id="IPR025736">
    <property type="entry name" value="PucR_C-HTH_dom"/>
</dbReference>
<dbReference type="InterPro" id="IPR041522">
    <property type="entry name" value="CdaR_GGDEF"/>
</dbReference>
<dbReference type="EMBL" id="CAESAJ010000007">
    <property type="protein sequence ID" value="CAB4330695.1"/>
    <property type="molecule type" value="Genomic_DNA"/>
</dbReference>
<sequence>MVDSHSHLTPQRHAAERAVLARRLQRVSGELTTSATTRMDQLLPWFQALPARERATVGTLAQLGVRTFVDWFTGDAHDPALTERIFTSAPRELAELLTLEQTVELVRITIAVVEESVETIAGDNLIRQAALRESILRYSSEVAFAAASVYARLAENRGAWDARLQSLVLDSILTGGHDDSLEARAIAAGWTLNDGIVTLVGSVPSSRVAAEVHVAQIQRTARSRNLDALVGVHSDRLVAVISGVPQNESIEDVARPFIVHFGPGAVVSGPWVATLRDAHNSATAALSGYKAVPMIELHNRLVTHDDLLSARALDGDTAALDSLVNLISHELRADVRTTLAVFLERATGIESCARLLYVHVNTVRYRLAQVRAVTGFDPADPEDALALRLALMMSRKTQNL</sequence>
<evidence type="ECO:0000259" key="2">
    <source>
        <dbReference type="Pfam" id="PF13556"/>
    </source>
</evidence>
<comment type="similarity">
    <text evidence="1">Belongs to the CdaR family.</text>
</comment>
<feature type="domain" description="CdaR GGDEF-like" evidence="3">
    <location>
        <begin position="175"/>
        <end position="286"/>
    </location>
</feature>
<gene>
    <name evidence="4" type="ORF">UFOPK3770_00145</name>
</gene>
<dbReference type="Gene3D" id="1.10.10.2840">
    <property type="entry name" value="PucR C-terminal helix-turn-helix domain"/>
    <property type="match status" value="1"/>
</dbReference>
<protein>
    <submittedName>
        <fullName evidence="4">Unannotated protein</fullName>
    </submittedName>
</protein>
<reference evidence="4" key="1">
    <citation type="submission" date="2020-05" db="EMBL/GenBank/DDBJ databases">
        <authorList>
            <person name="Chiriac C."/>
            <person name="Salcher M."/>
            <person name="Ghai R."/>
            <person name="Kavagutti S V."/>
        </authorList>
    </citation>
    <scope>NUCLEOTIDE SEQUENCE</scope>
</reference>
<dbReference type="InterPro" id="IPR042070">
    <property type="entry name" value="PucR_C-HTH_sf"/>
</dbReference>
<dbReference type="AlphaFoldDB" id="A0A6J5YJJ8"/>
<dbReference type="Pfam" id="PF17853">
    <property type="entry name" value="GGDEF_2"/>
    <property type="match status" value="1"/>
</dbReference>
<dbReference type="PANTHER" id="PTHR33744:SF7">
    <property type="entry name" value="PUCR FAMILY TRANSCRIPTIONAL REGULATOR"/>
    <property type="match status" value="1"/>
</dbReference>
<dbReference type="InterPro" id="IPR051448">
    <property type="entry name" value="CdaR-like_regulators"/>
</dbReference>
<name>A0A6J5YJJ8_9ZZZZ</name>
<dbReference type="PANTHER" id="PTHR33744">
    <property type="entry name" value="CARBOHYDRATE DIACID REGULATOR"/>
    <property type="match status" value="1"/>
</dbReference>
<proteinExistence type="inferred from homology"/>
<evidence type="ECO:0000259" key="3">
    <source>
        <dbReference type="Pfam" id="PF17853"/>
    </source>
</evidence>
<dbReference type="Pfam" id="PF13556">
    <property type="entry name" value="HTH_30"/>
    <property type="match status" value="1"/>
</dbReference>
<evidence type="ECO:0000256" key="1">
    <source>
        <dbReference type="ARBA" id="ARBA00006754"/>
    </source>
</evidence>
<accession>A0A6J5YJJ8</accession>
<evidence type="ECO:0000313" key="4">
    <source>
        <dbReference type="EMBL" id="CAB4330695.1"/>
    </source>
</evidence>
<feature type="domain" description="PucR C-terminal helix-turn-helix" evidence="2">
    <location>
        <begin position="337"/>
        <end position="392"/>
    </location>
</feature>